<dbReference type="PANTHER" id="PTHR42648">
    <property type="entry name" value="TRANSPOSASE, PUTATIVE-RELATED"/>
    <property type="match status" value="1"/>
</dbReference>
<dbReference type="InterPro" id="IPR036397">
    <property type="entry name" value="RNaseH_sf"/>
</dbReference>
<keyword evidence="10" id="KW-0233">DNA recombination</keyword>
<reference evidence="12" key="1">
    <citation type="submission" date="2021-03" db="EMBL/GenBank/DDBJ databases">
        <title>Draft genome sequence of rust myrtle Austropuccinia psidii MF-1, a brazilian biotype.</title>
        <authorList>
            <person name="Quecine M.C."/>
            <person name="Pachon D.M.R."/>
            <person name="Bonatelli M.L."/>
            <person name="Correr F.H."/>
            <person name="Franceschini L.M."/>
            <person name="Leite T.F."/>
            <person name="Margarido G.R.A."/>
            <person name="Almeida C.A."/>
            <person name="Ferrarezi J.A."/>
            <person name="Labate C.A."/>
        </authorList>
    </citation>
    <scope>NUCLEOTIDE SEQUENCE</scope>
    <source>
        <strain evidence="12">MF-1</strain>
    </source>
</reference>
<dbReference type="SUPFAM" id="SSF53098">
    <property type="entry name" value="Ribonuclease H-like"/>
    <property type="match status" value="1"/>
</dbReference>
<keyword evidence="3" id="KW-0479">Metal-binding</keyword>
<evidence type="ECO:0000256" key="10">
    <source>
        <dbReference type="ARBA" id="ARBA00023172"/>
    </source>
</evidence>
<dbReference type="AlphaFoldDB" id="A0A9Q3DKD5"/>
<evidence type="ECO:0000256" key="3">
    <source>
        <dbReference type="ARBA" id="ARBA00022723"/>
    </source>
</evidence>
<dbReference type="PANTHER" id="PTHR42648:SF11">
    <property type="entry name" value="TRANSPOSON TY4-P GAG-POL POLYPROTEIN"/>
    <property type="match status" value="1"/>
</dbReference>
<evidence type="ECO:0000256" key="11">
    <source>
        <dbReference type="SAM" id="MobiDB-lite"/>
    </source>
</evidence>
<evidence type="ECO:0000256" key="4">
    <source>
        <dbReference type="ARBA" id="ARBA00022759"/>
    </source>
</evidence>
<sequence length="485" mass="54195">MNRHPPSLATFGSMRPITPDLQTSQASTSHYHRERVSQVQFVEQNADDKVLIDTGTSIHLSGSTRFATMMTLKIPVQGGHIIICDMLFSKKILGTILSLGCLCRAGVMPLFSKLKLSLLVNHFVVATTFVNNFWWLDIVQNKGRNVSVAVTPSFCLIEMNPISPSSSKSLSLREWHERLGHACDNLVISFLKQHVPTFDTKQWQPFFCEVCARAKSMHHLARAHTDILKEKPLDVLVLDIMGPFNTNAQGFRYILTVRDHISPYSIVYPLKSRSEAPQAIIDCSFVPSLPYLPQENGEVERLNQMLEDMACAMMTQSGMPTRFWHYTYTSACYIHNCIPNTCCANSSPYLELLGRAPAIATVYPFGAEAIVHLPANQQPHKLVPRGLLCKLLKPFMMGGWLLWDSHSNKLIQLASVIFPQFQQEKFLAGQVVKGAFPHILNAMALREVPTEKYLADENKAISSLPLAKDIAILDHLGQALAKVTG</sequence>
<keyword evidence="1" id="KW-0548">Nucleotidyltransferase</keyword>
<keyword evidence="8" id="KW-0695">RNA-directed DNA polymerase</keyword>
<comment type="caution">
    <text evidence="12">The sequence shown here is derived from an EMBL/GenBank/DDBJ whole genome shotgun (WGS) entry which is preliminary data.</text>
</comment>
<evidence type="ECO:0000256" key="2">
    <source>
        <dbReference type="ARBA" id="ARBA00022722"/>
    </source>
</evidence>
<keyword evidence="4" id="KW-0255">Endonuclease</keyword>
<dbReference type="GO" id="GO:0015074">
    <property type="term" value="P:DNA integration"/>
    <property type="evidence" value="ECO:0007669"/>
    <property type="project" value="UniProtKB-KW"/>
</dbReference>
<keyword evidence="13" id="KW-1185">Reference proteome</keyword>
<dbReference type="GO" id="GO:0003676">
    <property type="term" value="F:nucleic acid binding"/>
    <property type="evidence" value="ECO:0007669"/>
    <property type="project" value="InterPro"/>
</dbReference>
<accession>A0A9Q3DKD5</accession>
<keyword evidence="6" id="KW-0460">Magnesium</keyword>
<evidence type="ECO:0000256" key="6">
    <source>
        <dbReference type="ARBA" id="ARBA00022842"/>
    </source>
</evidence>
<dbReference type="Gene3D" id="3.30.420.10">
    <property type="entry name" value="Ribonuclease H-like superfamily/Ribonuclease H"/>
    <property type="match status" value="2"/>
</dbReference>
<evidence type="ECO:0008006" key="14">
    <source>
        <dbReference type="Google" id="ProtNLM"/>
    </source>
</evidence>
<feature type="region of interest" description="Disordered" evidence="11">
    <location>
        <begin position="1"/>
        <end position="29"/>
    </location>
</feature>
<dbReference type="GO" id="GO:0003964">
    <property type="term" value="F:RNA-directed DNA polymerase activity"/>
    <property type="evidence" value="ECO:0007669"/>
    <property type="project" value="UniProtKB-KW"/>
</dbReference>
<keyword evidence="9" id="KW-0239">DNA-directed DNA polymerase</keyword>
<dbReference type="Proteomes" id="UP000765509">
    <property type="component" value="Unassembled WGS sequence"/>
</dbReference>
<dbReference type="GO" id="GO:0046872">
    <property type="term" value="F:metal ion binding"/>
    <property type="evidence" value="ECO:0007669"/>
    <property type="project" value="UniProtKB-KW"/>
</dbReference>
<keyword evidence="2" id="KW-0540">Nuclease</keyword>
<gene>
    <name evidence="12" type="ORF">O181_045516</name>
</gene>
<dbReference type="GO" id="GO:0003887">
    <property type="term" value="F:DNA-directed DNA polymerase activity"/>
    <property type="evidence" value="ECO:0007669"/>
    <property type="project" value="UniProtKB-KW"/>
</dbReference>
<keyword evidence="9" id="KW-0808">Transferase</keyword>
<dbReference type="GO" id="GO:0004519">
    <property type="term" value="F:endonuclease activity"/>
    <property type="evidence" value="ECO:0007669"/>
    <property type="project" value="UniProtKB-KW"/>
</dbReference>
<name>A0A9Q3DKD5_9BASI</name>
<evidence type="ECO:0000256" key="8">
    <source>
        <dbReference type="ARBA" id="ARBA00022918"/>
    </source>
</evidence>
<proteinExistence type="predicted"/>
<feature type="compositionally biased region" description="Polar residues" evidence="11">
    <location>
        <begin position="20"/>
        <end position="29"/>
    </location>
</feature>
<dbReference type="GO" id="GO:0006310">
    <property type="term" value="P:DNA recombination"/>
    <property type="evidence" value="ECO:0007669"/>
    <property type="project" value="UniProtKB-KW"/>
</dbReference>
<dbReference type="GO" id="GO:0016787">
    <property type="term" value="F:hydrolase activity"/>
    <property type="evidence" value="ECO:0007669"/>
    <property type="project" value="UniProtKB-KW"/>
</dbReference>
<evidence type="ECO:0000256" key="7">
    <source>
        <dbReference type="ARBA" id="ARBA00022908"/>
    </source>
</evidence>
<keyword evidence="5" id="KW-0378">Hydrolase</keyword>
<evidence type="ECO:0000256" key="5">
    <source>
        <dbReference type="ARBA" id="ARBA00022801"/>
    </source>
</evidence>
<protein>
    <recommendedName>
        <fullName evidence="14">Integrase catalytic domain-containing protein</fullName>
    </recommendedName>
</protein>
<dbReference type="InterPro" id="IPR039537">
    <property type="entry name" value="Retrotran_Ty1/copia-like"/>
</dbReference>
<organism evidence="12 13">
    <name type="scientific">Austropuccinia psidii MF-1</name>
    <dbReference type="NCBI Taxonomy" id="1389203"/>
    <lineage>
        <taxon>Eukaryota</taxon>
        <taxon>Fungi</taxon>
        <taxon>Dikarya</taxon>
        <taxon>Basidiomycota</taxon>
        <taxon>Pucciniomycotina</taxon>
        <taxon>Pucciniomycetes</taxon>
        <taxon>Pucciniales</taxon>
        <taxon>Sphaerophragmiaceae</taxon>
        <taxon>Austropuccinia</taxon>
    </lineage>
</organism>
<evidence type="ECO:0000313" key="13">
    <source>
        <dbReference type="Proteomes" id="UP000765509"/>
    </source>
</evidence>
<dbReference type="OrthoDB" id="2640446at2759"/>
<evidence type="ECO:0000256" key="1">
    <source>
        <dbReference type="ARBA" id="ARBA00022695"/>
    </source>
</evidence>
<dbReference type="EMBL" id="AVOT02018704">
    <property type="protein sequence ID" value="MBW0505801.1"/>
    <property type="molecule type" value="Genomic_DNA"/>
</dbReference>
<keyword evidence="7" id="KW-0229">DNA integration</keyword>
<evidence type="ECO:0000256" key="9">
    <source>
        <dbReference type="ARBA" id="ARBA00022932"/>
    </source>
</evidence>
<dbReference type="InterPro" id="IPR012337">
    <property type="entry name" value="RNaseH-like_sf"/>
</dbReference>
<evidence type="ECO:0000313" key="12">
    <source>
        <dbReference type="EMBL" id="MBW0505801.1"/>
    </source>
</evidence>